<organism evidence="1 2">
    <name type="scientific">Avena sativa</name>
    <name type="common">Oat</name>
    <dbReference type="NCBI Taxonomy" id="4498"/>
    <lineage>
        <taxon>Eukaryota</taxon>
        <taxon>Viridiplantae</taxon>
        <taxon>Streptophyta</taxon>
        <taxon>Embryophyta</taxon>
        <taxon>Tracheophyta</taxon>
        <taxon>Spermatophyta</taxon>
        <taxon>Magnoliopsida</taxon>
        <taxon>Liliopsida</taxon>
        <taxon>Poales</taxon>
        <taxon>Poaceae</taxon>
        <taxon>BOP clade</taxon>
        <taxon>Pooideae</taxon>
        <taxon>Poodae</taxon>
        <taxon>Poeae</taxon>
        <taxon>Poeae Chloroplast Group 1 (Aveneae type)</taxon>
        <taxon>Aveninae</taxon>
        <taxon>Avena</taxon>
    </lineage>
</organism>
<reference evidence="1" key="2">
    <citation type="submission" date="2025-09" db="UniProtKB">
        <authorList>
            <consortium name="EnsemblPlants"/>
        </authorList>
    </citation>
    <scope>IDENTIFICATION</scope>
</reference>
<sequence>MPPWARADLRPDEAAVRCVGTRHRRQAPASRSAGVRSEGGPGVNGAVLRVAGDDHFQVVIVVLINNYNTQHGQRALACVYSSETGLWGDLISTPIPFEPDSVVCAIRDPAVLVGDSLYWKLSGFSTSILEFDFEKQSLAVIWVPVDESEYENDFKVIRADGGGLGFLFVSDFNAQLWERNINCDGVASWVLGRTIELDKLLSLDSEVEDDIVILGFAEENNMVLLWTESGSFMVQLQSLQFKKLSGFNSTTDYIPYESVYTAETEIGGEHDGADLFHNA</sequence>
<evidence type="ECO:0000313" key="1">
    <source>
        <dbReference type="EnsemblPlants" id="AVESA.00010b.r2.6CG1120800.3.CDS"/>
    </source>
</evidence>
<keyword evidence="2" id="KW-1185">Reference proteome</keyword>
<protein>
    <submittedName>
        <fullName evidence="1">Uncharacterized protein</fullName>
    </submittedName>
</protein>
<accession>A0ACD5Z9X7</accession>
<evidence type="ECO:0000313" key="2">
    <source>
        <dbReference type="Proteomes" id="UP001732700"/>
    </source>
</evidence>
<dbReference type="Proteomes" id="UP001732700">
    <property type="component" value="Chromosome 6C"/>
</dbReference>
<reference evidence="1" key="1">
    <citation type="submission" date="2021-05" db="EMBL/GenBank/DDBJ databases">
        <authorList>
            <person name="Scholz U."/>
            <person name="Mascher M."/>
            <person name="Fiebig A."/>
        </authorList>
    </citation>
    <scope>NUCLEOTIDE SEQUENCE [LARGE SCALE GENOMIC DNA]</scope>
</reference>
<proteinExistence type="predicted"/>
<dbReference type="EnsemblPlants" id="AVESA.00010b.r2.6CG1120800.3">
    <property type="protein sequence ID" value="AVESA.00010b.r2.6CG1120800.3.CDS"/>
    <property type="gene ID" value="AVESA.00010b.r2.6CG1120800"/>
</dbReference>
<name>A0ACD5Z9X7_AVESA</name>